<evidence type="ECO:0000259" key="7">
    <source>
        <dbReference type="PROSITE" id="PS51351"/>
    </source>
</evidence>
<evidence type="ECO:0000256" key="5">
    <source>
        <dbReference type="ARBA" id="ARBA00023242"/>
    </source>
</evidence>
<dbReference type="Proteomes" id="UP000245609">
    <property type="component" value="Unassembled WGS sequence"/>
</dbReference>
<proteinExistence type="predicted"/>
<reference evidence="8 9" key="1">
    <citation type="journal article" date="2018" name="MBio">
        <title>Comparative Genomics Reveals the Core Gene Toolbox for the Fungus-Insect Symbiosis.</title>
        <authorList>
            <person name="Wang Y."/>
            <person name="Stata M."/>
            <person name="Wang W."/>
            <person name="Stajich J.E."/>
            <person name="White M.M."/>
            <person name="Moncalvo J.M."/>
        </authorList>
    </citation>
    <scope>NUCLEOTIDE SEQUENCE [LARGE SCALE GENOMIC DNA]</scope>
    <source>
        <strain evidence="8 9">SC-DP-2</strain>
    </source>
</reference>
<gene>
    <name evidence="8" type="ORF">BB560_001062</name>
</gene>
<dbReference type="InterPro" id="IPR003166">
    <property type="entry name" value="TFIIE_bsu_DNA-bd"/>
</dbReference>
<dbReference type="InterPro" id="IPR054600">
    <property type="entry name" value="TFA2_E-tether"/>
</dbReference>
<comment type="caution">
    <text evidence="8">The sequence shown here is derived from an EMBL/GenBank/DDBJ whole genome shotgun (WGS) entry which is preliminary data.</text>
</comment>
<comment type="subcellular location">
    <subcellularLocation>
        <location evidence="1">Nucleus</location>
    </subcellularLocation>
</comment>
<sequence>MSLLRKHQDFQKAVANQPVFAKPSIPKPSIANYSKIPQEAKSEAAPVNRHTLSLLYSIINHLKAKIDSALEAQLKNNEKIIYNPEELSFEYKPVFDIRTKDDLLEFLIKRAKTGGLAVKDLKDSHIDVTGMIQELKEEAKILTINNKDGSPRIIFYNPMPERIPINSEFKKTWLDLKVPDETALEFEMEKAGLKQMMIEKRKVEVEDSKKKKPKNRKIKITNTHLEGIDLTQDYVPDKK</sequence>
<dbReference type="AlphaFoldDB" id="A0A2T9ZIQ0"/>
<evidence type="ECO:0000256" key="1">
    <source>
        <dbReference type="ARBA" id="ARBA00004123"/>
    </source>
</evidence>
<evidence type="ECO:0000256" key="4">
    <source>
        <dbReference type="ARBA" id="ARBA00023163"/>
    </source>
</evidence>
<dbReference type="GO" id="GO:0005673">
    <property type="term" value="C:transcription factor TFIIE complex"/>
    <property type="evidence" value="ECO:0007669"/>
    <property type="project" value="InterPro"/>
</dbReference>
<dbReference type="EMBL" id="MBFS01000124">
    <property type="protein sequence ID" value="PVV04440.1"/>
    <property type="molecule type" value="Genomic_DNA"/>
</dbReference>
<keyword evidence="3" id="KW-0238">DNA-binding</keyword>
<keyword evidence="9" id="KW-1185">Reference proteome</keyword>
<keyword evidence="5" id="KW-0539">Nucleus</keyword>
<dbReference type="GO" id="GO:0006367">
    <property type="term" value="P:transcription initiation at RNA polymerase II promoter"/>
    <property type="evidence" value="ECO:0007669"/>
    <property type="project" value="InterPro"/>
</dbReference>
<evidence type="ECO:0000313" key="9">
    <source>
        <dbReference type="Proteomes" id="UP000245609"/>
    </source>
</evidence>
<dbReference type="Pfam" id="PF22254">
    <property type="entry name" value="TFA2_E-tether"/>
    <property type="match status" value="1"/>
</dbReference>
<name>A0A2T9ZIQ0_9FUNG</name>
<evidence type="ECO:0000256" key="2">
    <source>
        <dbReference type="ARBA" id="ARBA00023015"/>
    </source>
</evidence>
<dbReference type="GO" id="GO:0003677">
    <property type="term" value="F:DNA binding"/>
    <property type="evidence" value="ECO:0007669"/>
    <property type="project" value="UniProtKB-KW"/>
</dbReference>
<dbReference type="InterPro" id="IPR016656">
    <property type="entry name" value="TFIIE-bsu"/>
</dbReference>
<dbReference type="OrthoDB" id="3907302at2759"/>
<comment type="function">
    <text evidence="6">Recruits TFIIH to the initiation complex and stimulates the RNA polymerase II C-terminal domain kinase and DNA-dependent ATPase activities of TFIIH. Both TFIIH and TFIIE are required for promoter clearance by RNA polymerase.</text>
</comment>
<evidence type="ECO:0000256" key="6">
    <source>
        <dbReference type="ARBA" id="ARBA00025581"/>
    </source>
</evidence>
<dbReference type="PANTHER" id="PTHR12716">
    <property type="entry name" value="TRANSCRIPTION INITIATION FACTOR IIE, BETA SUBUNIT"/>
    <property type="match status" value="1"/>
</dbReference>
<dbReference type="PANTHER" id="PTHR12716:SF8">
    <property type="entry name" value="TRANSCRIPTION INITIATION FACTOR IIE SUBUNIT BETA"/>
    <property type="match status" value="1"/>
</dbReference>
<protein>
    <recommendedName>
        <fullName evidence="7">TFIIE beta domain-containing protein</fullName>
    </recommendedName>
</protein>
<evidence type="ECO:0000256" key="3">
    <source>
        <dbReference type="ARBA" id="ARBA00023125"/>
    </source>
</evidence>
<keyword evidence="2" id="KW-0805">Transcription regulation</keyword>
<evidence type="ECO:0000313" key="8">
    <source>
        <dbReference type="EMBL" id="PVV04440.1"/>
    </source>
</evidence>
<organism evidence="8 9">
    <name type="scientific">Smittium megazygosporum</name>
    <dbReference type="NCBI Taxonomy" id="133381"/>
    <lineage>
        <taxon>Eukaryota</taxon>
        <taxon>Fungi</taxon>
        <taxon>Fungi incertae sedis</taxon>
        <taxon>Zoopagomycota</taxon>
        <taxon>Kickxellomycotina</taxon>
        <taxon>Harpellomycetes</taxon>
        <taxon>Harpellales</taxon>
        <taxon>Legeriomycetaceae</taxon>
        <taxon>Smittium</taxon>
    </lineage>
</organism>
<accession>A0A2T9ZIQ0</accession>
<dbReference type="GO" id="GO:0001097">
    <property type="term" value="F:TFIIH-class transcription factor complex binding"/>
    <property type="evidence" value="ECO:0007669"/>
    <property type="project" value="TreeGrafter"/>
</dbReference>
<dbReference type="Pfam" id="PF18121">
    <property type="entry name" value="TFA2_Winged_2"/>
    <property type="match status" value="1"/>
</dbReference>
<keyword evidence="4" id="KW-0804">Transcription</keyword>
<dbReference type="STRING" id="133381.A0A2T9ZIQ0"/>
<dbReference type="PROSITE" id="PS51351">
    <property type="entry name" value="TFIIE_BETA_C"/>
    <property type="match status" value="1"/>
</dbReference>
<dbReference type="InterPro" id="IPR040501">
    <property type="entry name" value="TFA2_Winged_2"/>
</dbReference>
<feature type="domain" description="TFIIE beta" evidence="7">
    <location>
        <begin position="15"/>
        <end position="98"/>
    </location>
</feature>
<dbReference type="PIRSF" id="PIRSF016398">
    <property type="entry name" value="TFIIE-beta"/>
    <property type="match status" value="1"/>
</dbReference>